<evidence type="ECO:0000256" key="2">
    <source>
        <dbReference type="SAM" id="SignalP"/>
    </source>
</evidence>
<accession>A0A1Y5PHS3</accession>
<dbReference type="EMBL" id="FLQS01000016">
    <property type="protein sequence ID" value="SBS75478.1"/>
    <property type="molecule type" value="Genomic_DNA"/>
</dbReference>
<feature type="compositionally biased region" description="Polar residues" evidence="1">
    <location>
        <begin position="41"/>
        <end position="54"/>
    </location>
</feature>
<organism evidence="3">
    <name type="scientific">uncultured Mycobacterium sp</name>
    <dbReference type="NCBI Taxonomy" id="171292"/>
    <lineage>
        <taxon>Bacteria</taxon>
        <taxon>Bacillati</taxon>
        <taxon>Actinomycetota</taxon>
        <taxon>Actinomycetes</taxon>
        <taxon>Mycobacteriales</taxon>
        <taxon>Mycobacteriaceae</taxon>
        <taxon>Mycobacterium</taxon>
        <taxon>environmental samples</taxon>
    </lineage>
</organism>
<evidence type="ECO:0000313" key="3">
    <source>
        <dbReference type="EMBL" id="SBS75478.1"/>
    </source>
</evidence>
<reference evidence="3" key="1">
    <citation type="submission" date="2016-03" db="EMBL/GenBank/DDBJ databases">
        <authorList>
            <person name="Ploux O."/>
        </authorList>
    </citation>
    <scope>NUCLEOTIDE SEQUENCE</scope>
    <source>
        <strain evidence="3">UC10</strain>
    </source>
</reference>
<feature type="signal peptide" evidence="2">
    <location>
        <begin position="1"/>
        <end position="35"/>
    </location>
</feature>
<name>A0A1Y5PHS3_9MYCO</name>
<dbReference type="PROSITE" id="PS51318">
    <property type="entry name" value="TAT"/>
    <property type="match status" value="1"/>
</dbReference>
<evidence type="ECO:0008006" key="4">
    <source>
        <dbReference type="Google" id="ProtNLM"/>
    </source>
</evidence>
<feature type="region of interest" description="Disordered" evidence="1">
    <location>
        <begin position="36"/>
        <end position="69"/>
    </location>
</feature>
<feature type="chain" id="PRO_5013300385" description="Secreted protein" evidence="2">
    <location>
        <begin position="36"/>
        <end position="135"/>
    </location>
</feature>
<dbReference type="InterPro" id="IPR006311">
    <property type="entry name" value="TAT_signal"/>
</dbReference>
<evidence type="ECO:0000256" key="1">
    <source>
        <dbReference type="SAM" id="MobiDB-lite"/>
    </source>
</evidence>
<dbReference type="AlphaFoldDB" id="A0A1Y5PHS3"/>
<gene>
    <name evidence="3" type="ORF">MHPYR_230048</name>
</gene>
<proteinExistence type="predicted"/>
<sequence>MANTSATRRFRIAAAGMVGAAGLAAAITGAGMAHADGLVSNPGSVDTDGTQGSWASAVHGSQRPSQGVQYDSHTFENGGCEIGLGNQQCHTSGLWSKAANDADSALDADGMQADDVRGPAIIAAPGSKATPPRGY</sequence>
<protein>
    <recommendedName>
        <fullName evidence="4">Secreted protein</fullName>
    </recommendedName>
</protein>
<keyword evidence="2" id="KW-0732">Signal</keyword>